<feature type="non-terminal residue" evidence="2">
    <location>
        <position position="61"/>
    </location>
</feature>
<reference evidence="3" key="1">
    <citation type="journal article" date="2014" name="Proc. Natl. Acad. Sci. U.S.A.">
        <title>Extensive sampling of basidiomycete genomes demonstrates inadequacy of the white-rot/brown-rot paradigm for wood decay fungi.</title>
        <authorList>
            <person name="Riley R."/>
            <person name="Salamov A.A."/>
            <person name="Brown D.W."/>
            <person name="Nagy L.G."/>
            <person name="Floudas D."/>
            <person name="Held B.W."/>
            <person name="Levasseur A."/>
            <person name="Lombard V."/>
            <person name="Morin E."/>
            <person name="Otillar R."/>
            <person name="Lindquist E.A."/>
            <person name="Sun H."/>
            <person name="LaButti K.M."/>
            <person name="Schmutz J."/>
            <person name="Jabbour D."/>
            <person name="Luo H."/>
            <person name="Baker S.E."/>
            <person name="Pisabarro A.G."/>
            <person name="Walton J.D."/>
            <person name="Blanchette R.A."/>
            <person name="Henrissat B."/>
            <person name="Martin F."/>
            <person name="Cullen D."/>
            <person name="Hibbett D.S."/>
            <person name="Grigoriev I.V."/>
        </authorList>
    </citation>
    <scope>NUCLEOTIDE SEQUENCE [LARGE SCALE GENOMIC DNA]</scope>
    <source>
        <strain evidence="3">FD-172 SS1</strain>
    </source>
</reference>
<dbReference type="InterPro" id="IPR012337">
    <property type="entry name" value="RNaseH-like_sf"/>
</dbReference>
<evidence type="ECO:0000313" key="3">
    <source>
        <dbReference type="Proteomes" id="UP000027195"/>
    </source>
</evidence>
<dbReference type="EMBL" id="KL198063">
    <property type="protein sequence ID" value="KDQ10897.1"/>
    <property type="molecule type" value="Genomic_DNA"/>
</dbReference>
<feature type="domain" description="HAT C-terminal dimerisation" evidence="1">
    <location>
        <begin position="1"/>
        <end position="51"/>
    </location>
</feature>
<dbReference type="AlphaFoldDB" id="A0A067MGA5"/>
<keyword evidence="3" id="KW-1185">Reference proteome</keyword>
<dbReference type="OrthoDB" id="3262464at2759"/>
<evidence type="ECO:0000259" key="1">
    <source>
        <dbReference type="Pfam" id="PF05699"/>
    </source>
</evidence>
<organism evidence="2 3">
    <name type="scientific">Botryobasidium botryosum (strain FD-172 SS1)</name>
    <dbReference type="NCBI Taxonomy" id="930990"/>
    <lineage>
        <taxon>Eukaryota</taxon>
        <taxon>Fungi</taxon>
        <taxon>Dikarya</taxon>
        <taxon>Basidiomycota</taxon>
        <taxon>Agaricomycotina</taxon>
        <taxon>Agaricomycetes</taxon>
        <taxon>Cantharellales</taxon>
        <taxon>Botryobasidiaceae</taxon>
        <taxon>Botryobasidium</taxon>
    </lineage>
</organism>
<dbReference type="STRING" id="930990.A0A067MGA5"/>
<dbReference type="SUPFAM" id="SSF53098">
    <property type="entry name" value="Ribonuclease H-like"/>
    <property type="match status" value="1"/>
</dbReference>
<accession>A0A067MGA5</accession>
<dbReference type="InParanoid" id="A0A067MGA5"/>
<dbReference type="Pfam" id="PF05699">
    <property type="entry name" value="Dimer_Tnp_hAT"/>
    <property type="match status" value="1"/>
</dbReference>
<feature type="non-terminal residue" evidence="2">
    <location>
        <position position="1"/>
    </location>
</feature>
<dbReference type="InterPro" id="IPR008906">
    <property type="entry name" value="HATC_C_dom"/>
</dbReference>
<protein>
    <recommendedName>
        <fullName evidence="1">HAT C-terminal dimerisation domain-containing protein</fullName>
    </recommendedName>
</protein>
<dbReference type="Proteomes" id="UP000027195">
    <property type="component" value="Unassembled WGS sequence"/>
</dbReference>
<dbReference type="GO" id="GO:0046983">
    <property type="term" value="F:protein dimerization activity"/>
    <property type="evidence" value="ECO:0007669"/>
    <property type="project" value="InterPro"/>
</dbReference>
<evidence type="ECO:0000313" key="2">
    <source>
        <dbReference type="EMBL" id="KDQ10897.1"/>
    </source>
</evidence>
<name>A0A067MGA5_BOTB1</name>
<dbReference type="HOGENOM" id="CLU_009123_15_4_1"/>
<gene>
    <name evidence="2" type="ORF">BOTBODRAFT_85092</name>
</gene>
<sequence>FPTLFRMAMDYLPIMATAVPCEHVFSGSAETDTRRRSRISPLLMGSLQVLKYMKKKARLNF</sequence>
<proteinExistence type="predicted"/>